<evidence type="ECO:0000313" key="2">
    <source>
        <dbReference type="EMBL" id="EOY23088.1"/>
    </source>
</evidence>
<dbReference type="OMA" id="MFHATCT"/>
<protein>
    <recommendedName>
        <fullName evidence="1">HAT C-terminal dimerisation domain-containing protein</fullName>
    </recommendedName>
</protein>
<dbReference type="InterPro" id="IPR012337">
    <property type="entry name" value="RNaseH-like_sf"/>
</dbReference>
<dbReference type="InterPro" id="IPR008906">
    <property type="entry name" value="HATC_C_dom"/>
</dbReference>
<dbReference type="eggNOG" id="ENOG502QSU3">
    <property type="taxonomic scope" value="Eukaryota"/>
</dbReference>
<gene>
    <name evidence="2" type="ORF">TCM_015088</name>
</gene>
<organism evidence="2 3">
    <name type="scientific">Theobroma cacao</name>
    <name type="common">Cacao</name>
    <name type="synonym">Cocoa</name>
    <dbReference type="NCBI Taxonomy" id="3641"/>
    <lineage>
        <taxon>Eukaryota</taxon>
        <taxon>Viridiplantae</taxon>
        <taxon>Streptophyta</taxon>
        <taxon>Embryophyta</taxon>
        <taxon>Tracheophyta</taxon>
        <taxon>Spermatophyta</taxon>
        <taxon>Magnoliopsida</taxon>
        <taxon>eudicotyledons</taxon>
        <taxon>Gunneridae</taxon>
        <taxon>Pentapetalae</taxon>
        <taxon>rosids</taxon>
        <taxon>malvids</taxon>
        <taxon>Malvales</taxon>
        <taxon>Malvaceae</taxon>
        <taxon>Byttnerioideae</taxon>
        <taxon>Theobroma</taxon>
    </lineage>
</organism>
<accession>A0A061G120</accession>
<sequence>MVASDELETGRGANQVRTLQRVGDTQWSSHFHSICSLMRMFHATCTIVKGIIDKGASYSQRGDAFATSKILASFEFIFILHLIEYLFSGFHKTRKAYFEVSIEALRDRYTHHQSFEDIKTLSELCQRLTETEKSKNYHLIDRLIHLILTLSVSTTTTERAFSAMKIVKTRLRNKMNEEFLADNLVVYIEKDIASLFNTELIIDEFESRKYRRTQLS</sequence>
<feature type="domain" description="HAT C-terminal dimerisation" evidence="1">
    <location>
        <begin position="132"/>
        <end position="191"/>
    </location>
</feature>
<reference evidence="2 3" key="1">
    <citation type="journal article" date="2013" name="Genome Biol.">
        <title>The genome sequence of the most widely cultivated cacao type and its use to identify candidate genes regulating pod color.</title>
        <authorList>
            <person name="Motamayor J.C."/>
            <person name="Mockaitis K."/>
            <person name="Schmutz J."/>
            <person name="Haiminen N."/>
            <person name="Iii D.L."/>
            <person name="Cornejo O."/>
            <person name="Findley S.D."/>
            <person name="Zheng P."/>
            <person name="Utro F."/>
            <person name="Royaert S."/>
            <person name="Saski C."/>
            <person name="Jenkins J."/>
            <person name="Podicheti R."/>
            <person name="Zhao M."/>
            <person name="Scheffler B.E."/>
            <person name="Stack J.C."/>
            <person name="Feltus F.A."/>
            <person name="Mustiga G.M."/>
            <person name="Amores F."/>
            <person name="Phillips W."/>
            <person name="Marelli J.P."/>
            <person name="May G.D."/>
            <person name="Shapiro H."/>
            <person name="Ma J."/>
            <person name="Bustamante C.D."/>
            <person name="Schnell R.J."/>
            <person name="Main D."/>
            <person name="Gilbert D."/>
            <person name="Parida L."/>
            <person name="Kuhn D.N."/>
        </authorList>
    </citation>
    <scope>NUCLEOTIDE SEQUENCE [LARGE SCALE GENOMIC DNA]</scope>
    <source>
        <strain evidence="3">cv. Matina 1-6</strain>
    </source>
</reference>
<dbReference type="GO" id="GO:0046983">
    <property type="term" value="F:protein dimerization activity"/>
    <property type="evidence" value="ECO:0007669"/>
    <property type="project" value="InterPro"/>
</dbReference>
<name>A0A061G120_THECC</name>
<dbReference type="Gramene" id="EOY23088">
    <property type="protein sequence ID" value="EOY23088"/>
    <property type="gene ID" value="TCM_015088"/>
</dbReference>
<dbReference type="InParanoid" id="A0A061G120"/>
<dbReference type="PANTHER" id="PTHR11697:SF231">
    <property type="entry name" value="TTF-TYPE DOMAIN-CONTAINING PROTEIN"/>
    <property type="match status" value="1"/>
</dbReference>
<evidence type="ECO:0000313" key="3">
    <source>
        <dbReference type="Proteomes" id="UP000026915"/>
    </source>
</evidence>
<evidence type="ECO:0000259" key="1">
    <source>
        <dbReference type="Pfam" id="PF05699"/>
    </source>
</evidence>
<dbReference type="Pfam" id="PF05699">
    <property type="entry name" value="Dimer_Tnp_hAT"/>
    <property type="match status" value="1"/>
</dbReference>
<dbReference type="EMBL" id="CM001881">
    <property type="protein sequence ID" value="EOY23088.1"/>
    <property type="molecule type" value="Genomic_DNA"/>
</dbReference>
<dbReference type="InterPro" id="IPR055298">
    <property type="entry name" value="AtLOH3-like"/>
</dbReference>
<dbReference type="PANTHER" id="PTHR11697">
    <property type="entry name" value="GENERAL TRANSCRIPTION FACTOR 2-RELATED ZINC FINGER PROTEIN"/>
    <property type="match status" value="1"/>
</dbReference>
<proteinExistence type="predicted"/>
<dbReference type="STRING" id="3641.A0A061G120"/>
<dbReference type="AlphaFoldDB" id="A0A061G120"/>
<dbReference type="SUPFAM" id="SSF53098">
    <property type="entry name" value="Ribonuclease H-like"/>
    <property type="match status" value="1"/>
</dbReference>
<dbReference type="Proteomes" id="UP000026915">
    <property type="component" value="Chromosome 3"/>
</dbReference>
<keyword evidence="3" id="KW-1185">Reference proteome</keyword>
<dbReference type="HOGENOM" id="CLU_1279634_0_0_1"/>